<organism evidence="1 2">
    <name type="scientific">Esox lucius</name>
    <name type="common">Northern pike</name>
    <dbReference type="NCBI Taxonomy" id="8010"/>
    <lineage>
        <taxon>Eukaryota</taxon>
        <taxon>Metazoa</taxon>
        <taxon>Chordata</taxon>
        <taxon>Craniata</taxon>
        <taxon>Vertebrata</taxon>
        <taxon>Euteleostomi</taxon>
        <taxon>Actinopterygii</taxon>
        <taxon>Neopterygii</taxon>
        <taxon>Teleostei</taxon>
        <taxon>Protacanthopterygii</taxon>
        <taxon>Esociformes</taxon>
        <taxon>Esocidae</taxon>
        <taxon>Esox</taxon>
    </lineage>
</organism>
<dbReference type="Bgee" id="ENSELUG00000011136">
    <property type="expression patterns" value="Expressed in muscle tissue and 10 other cell types or tissues"/>
</dbReference>
<accession>A0A3P8ZVV0</accession>
<dbReference type="GeneTree" id="ENSGT01050000245018"/>
<dbReference type="Proteomes" id="UP000265140">
    <property type="component" value="Chromosome 7"/>
</dbReference>
<reference evidence="1" key="2">
    <citation type="submission" date="2020-02" db="EMBL/GenBank/DDBJ databases">
        <title>Esox lucius (northern pike) genome, fEsoLuc1, primary haplotype.</title>
        <authorList>
            <person name="Myers G."/>
            <person name="Karagic N."/>
            <person name="Meyer A."/>
            <person name="Pippel M."/>
            <person name="Reichard M."/>
            <person name="Winkler S."/>
            <person name="Tracey A."/>
            <person name="Sims Y."/>
            <person name="Howe K."/>
            <person name="Rhie A."/>
            <person name="Formenti G."/>
            <person name="Durbin R."/>
            <person name="Fedrigo O."/>
            <person name="Jarvis E.D."/>
        </authorList>
    </citation>
    <scope>NUCLEOTIDE SEQUENCE [LARGE SCALE GENOMIC DNA]</scope>
</reference>
<dbReference type="AlphaFoldDB" id="A0A3P8ZVV0"/>
<evidence type="ECO:0000313" key="1">
    <source>
        <dbReference type="Ensembl" id="ENSELUP00000033015.1"/>
    </source>
</evidence>
<dbReference type="OMA" id="TWATARY"/>
<dbReference type="InParanoid" id="A0A3P8ZVV0"/>
<proteinExistence type="predicted"/>
<reference evidence="2" key="1">
    <citation type="journal article" date="2014" name="PLoS ONE">
        <title>The genome and linkage map of the northern pike (Esox lucius): conserved synteny revealed between the salmonid sister group and the Neoteleostei.</title>
        <authorList>
            <person name="Rondeau E.B."/>
            <person name="Minkley D.R."/>
            <person name="Leong J.S."/>
            <person name="Messmer A.M."/>
            <person name="Jantzen J.R."/>
            <person name="von Schalburg K.R."/>
            <person name="Lemon C."/>
            <person name="Bird N.H."/>
            <person name="Koop B.F."/>
        </authorList>
    </citation>
    <scope>NUCLEOTIDE SEQUENCE</scope>
</reference>
<reference evidence="1" key="4">
    <citation type="submission" date="2025-09" db="UniProtKB">
        <authorList>
            <consortium name="Ensembl"/>
        </authorList>
    </citation>
    <scope>IDENTIFICATION</scope>
</reference>
<reference evidence="1" key="3">
    <citation type="submission" date="2025-08" db="UniProtKB">
        <authorList>
            <consortium name="Ensembl"/>
        </authorList>
    </citation>
    <scope>IDENTIFICATION</scope>
</reference>
<keyword evidence="2" id="KW-1185">Reference proteome</keyword>
<name>A0A3P8ZVV0_ESOLU</name>
<evidence type="ECO:0000313" key="2">
    <source>
        <dbReference type="Proteomes" id="UP000265140"/>
    </source>
</evidence>
<dbReference type="Ensembl" id="ENSELUT00000001754.3">
    <property type="protein sequence ID" value="ENSELUP00000033015.1"/>
    <property type="gene ID" value="ENSELUG00000011136.3"/>
</dbReference>
<sequence length="124" mass="13695">MSTGLSKKRTRTGSLSKDARICSKANDHSISCGTELATRVMGVLGVLKLLSGVLEASPSGKQPSRRAWVWLVVDFKGLAGSWSLRPTSSILRRRLVTRATAWYRDSSSGSPWNRLYSVLENWIN</sequence>
<protein>
    <submittedName>
        <fullName evidence="1">Uncharacterized protein</fullName>
    </submittedName>
</protein>